<evidence type="ECO:0000256" key="3">
    <source>
        <dbReference type="ARBA" id="ARBA00022722"/>
    </source>
</evidence>
<dbReference type="PANTHER" id="PTHR41694:SF3">
    <property type="entry name" value="RNA-DIRECTED DNA POLYMERASE-RELATED"/>
    <property type="match status" value="1"/>
</dbReference>
<reference evidence="8 9" key="1">
    <citation type="submission" date="2019-09" db="EMBL/GenBank/DDBJ databases">
        <title>Bird 10,000 Genomes (B10K) Project - Family phase.</title>
        <authorList>
            <person name="Zhang G."/>
        </authorList>
    </citation>
    <scope>NUCLEOTIDE SEQUENCE [LARGE SCALE GENOMIC DNA]</scope>
    <source>
        <strain evidence="8">B10K-DU-001-62</strain>
        <tissue evidence="8">Muscle</tissue>
    </source>
</reference>
<dbReference type="Pfam" id="PF06817">
    <property type="entry name" value="RVT_thumb"/>
    <property type="match status" value="1"/>
</dbReference>
<feature type="domain" description="Reverse transcriptase thumb" evidence="7">
    <location>
        <begin position="17"/>
        <end position="62"/>
    </location>
</feature>
<evidence type="ECO:0000256" key="5">
    <source>
        <dbReference type="ARBA" id="ARBA00022801"/>
    </source>
</evidence>
<evidence type="ECO:0000256" key="2">
    <source>
        <dbReference type="ARBA" id="ARBA00022695"/>
    </source>
</evidence>
<dbReference type="SUPFAM" id="SSF56672">
    <property type="entry name" value="DNA/RNA polymerases"/>
    <property type="match status" value="1"/>
</dbReference>
<dbReference type="InterPro" id="IPR043128">
    <property type="entry name" value="Rev_trsase/Diguanyl_cyclase"/>
</dbReference>
<dbReference type="InterPro" id="IPR043502">
    <property type="entry name" value="DNA/RNA_pol_sf"/>
</dbReference>
<evidence type="ECO:0000313" key="9">
    <source>
        <dbReference type="Proteomes" id="UP000566440"/>
    </source>
</evidence>
<dbReference type="PANTHER" id="PTHR41694">
    <property type="entry name" value="ENDOGENOUS RETROVIRUS GROUP K MEMBER POL PROTEIN"/>
    <property type="match status" value="1"/>
</dbReference>
<keyword evidence="6" id="KW-0695">RNA-directed DNA polymerase</keyword>
<evidence type="ECO:0000256" key="1">
    <source>
        <dbReference type="ARBA" id="ARBA00022679"/>
    </source>
</evidence>
<feature type="non-terminal residue" evidence="8">
    <location>
        <position position="1"/>
    </location>
</feature>
<keyword evidence="2" id="KW-0548">Nucleotidyltransferase</keyword>
<dbReference type="GO" id="GO:0016787">
    <property type="term" value="F:hydrolase activity"/>
    <property type="evidence" value="ECO:0007669"/>
    <property type="project" value="UniProtKB-KW"/>
</dbReference>
<organism evidence="8 9">
    <name type="scientific">Galbula dea</name>
    <dbReference type="NCBI Taxonomy" id="1109041"/>
    <lineage>
        <taxon>Eukaryota</taxon>
        <taxon>Metazoa</taxon>
        <taxon>Chordata</taxon>
        <taxon>Craniata</taxon>
        <taxon>Vertebrata</taxon>
        <taxon>Euteleostomi</taxon>
        <taxon>Archelosauria</taxon>
        <taxon>Archosauria</taxon>
        <taxon>Dinosauria</taxon>
        <taxon>Saurischia</taxon>
        <taxon>Theropoda</taxon>
        <taxon>Coelurosauria</taxon>
        <taxon>Aves</taxon>
        <taxon>Neognathae</taxon>
        <taxon>Neoaves</taxon>
        <taxon>Telluraves</taxon>
        <taxon>Coraciimorphae</taxon>
        <taxon>Piciformes</taxon>
        <taxon>Galbulidae</taxon>
        <taxon>Galbula</taxon>
    </lineage>
</organism>
<keyword evidence="9" id="KW-1185">Reference proteome</keyword>
<keyword evidence="3" id="KW-0540">Nuclease</keyword>
<dbReference type="EMBL" id="VWZX01000925">
    <property type="protein sequence ID" value="NXI35370.1"/>
    <property type="molecule type" value="Genomic_DNA"/>
</dbReference>
<name>A0A7K9SHA4_9PICI</name>
<protein>
    <submittedName>
        <fullName evidence="8">POK19 protein</fullName>
    </submittedName>
</protein>
<dbReference type="GO" id="GO:0035613">
    <property type="term" value="F:RNA stem-loop binding"/>
    <property type="evidence" value="ECO:0007669"/>
    <property type="project" value="TreeGrafter"/>
</dbReference>
<dbReference type="GO" id="GO:0003964">
    <property type="term" value="F:RNA-directed DNA polymerase activity"/>
    <property type="evidence" value="ECO:0007669"/>
    <property type="project" value="UniProtKB-KW"/>
</dbReference>
<feature type="non-terminal residue" evidence="8">
    <location>
        <position position="66"/>
    </location>
</feature>
<dbReference type="GO" id="GO:0004519">
    <property type="term" value="F:endonuclease activity"/>
    <property type="evidence" value="ECO:0007669"/>
    <property type="project" value="UniProtKB-KW"/>
</dbReference>
<dbReference type="OrthoDB" id="6773263at2759"/>
<dbReference type="InterPro" id="IPR010661">
    <property type="entry name" value="RVT_thumb"/>
</dbReference>
<dbReference type="Proteomes" id="UP000566440">
    <property type="component" value="Unassembled WGS sequence"/>
</dbReference>
<evidence type="ECO:0000256" key="6">
    <source>
        <dbReference type="ARBA" id="ARBA00022918"/>
    </source>
</evidence>
<gene>
    <name evidence="8" type="primary">Ervk19_1</name>
    <name evidence="8" type="ORF">GALDEA_R15579</name>
</gene>
<evidence type="ECO:0000313" key="8">
    <source>
        <dbReference type="EMBL" id="NXI35370.1"/>
    </source>
</evidence>
<accession>A0A7K9SHA4</accession>
<keyword evidence="4" id="KW-0255">Endonuclease</keyword>
<proteinExistence type="predicted"/>
<sequence length="66" mass="7499">VTFLGVGITNSHVTPPQMKIRRDVKMLHDVQQLVGSLQWLRNIVMIPPETMAPLHDLLKGKNPWDS</sequence>
<dbReference type="Gene3D" id="3.30.70.270">
    <property type="match status" value="1"/>
</dbReference>
<evidence type="ECO:0000256" key="4">
    <source>
        <dbReference type="ARBA" id="ARBA00022759"/>
    </source>
</evidence>
<dbReference type="AlphaFoldDB" id="A0A7K9SHA4"/>
<comment type="caution">
    <text evidence="8">The sequence shown here is derived from an EMBL/GenBank/DDBJ whole genome shotgun (WGS) entry which is preliminary data.</text>
</comment>
<evidence type="ECO:0000259" key="7">
    <source>
        <dbReference type="Pfam" id="PF06817"/>
    </source>
</evidence>
<keyword evidence="5" id="KW-0378">Hydrolase</keyword>
<keyword evidence="1" id="KW-0808">Transferase</keyword>